<evidence type="ECO:0000313" key="3">
    <source>
        <dbReference type="Proteomes" id="UP001295684"/>
    </source>
</evidence>
<reference evidence="2" key="1">
    <citation type="submission" date="2023-07" db="EMBL/GenBank/DDBJ databases">
        <authorList>
            <consortium name="AG Swart"/>
            <person name="Singh M."/>
            <person name="Singh A."/>
            <person name="Seah K."/>
            <person name="Emmerich C."/>
        </authorList>
    </citation>
    <scope>NUCLEOTIDE SEQUENCE</scope>
    <source>
        <strain evidence="2">DP1</strain>
    </source>
</reference>
<keyword evidence="1" id="KW-0812">Transmembrane</keyword>
<comment type="caution">
    <text evidence="2">The sequence shown here is derived from an EMBL/GenBank/DDBJ whole genome shotgun (WGS) entry which is preliminary data.</text>
</comment>
<keyword evidence="1" id="KW-1133">Transmembrane helix</keyword>
<gene>
    <name evidence="2" type="ORF">ECRASSUSDP1_LOCUS18932</name>
</gene>
<name>A0AAD1XRN3_EUPCR</name>
<accession>A0AAD1XRN3</accession>
<proteinExistence type="predicted"/>
<dbReference type="Proteomes" id="UP001295684">
    <property type="component" value="Unassembled WGS sequence"/>
</dbReference>
<evidence type="ECO:0000313" key="2">
    <source>
        <dbReference type="EMBL" id="CAI2377544.1"/>
    </source>
</evidence>
<keyword evidence="3" id="KW-1185">Reference proteome</keyword>
<feature type="transmembrane region" description="Helical" evidence="1">
    <location>
        <begin position="123"/>
        <end position="150"/>
    </location>
</feature>
<dbReference type="EMBL" id="CAMPGE010019194">
    <property type="protein sequence ID" value="CAI2377544.1"/>
    <property type="molecule type" value="Genomic_DNA"/>
</dbReference>
<dbReference type="AlphaFoldDB" id="A0AAD1XRN3"/>
<sequence>MSSKISPCIIHCTIPSKIIRCIIPFSSRMISSKISISSCTISPKTGTTKIVPSKVLLVWADFHLTYRDVSIIFCGCGTRAVMVGRDGERMRSGVCGVTLIFPVILTSKVCRESSIFSSRDNRITFLVVCFYIFFIPFLLVGCLFDVSFLLSSDLGLIALPRGRIVSLITCSVTKSSSTISPSSFLSLSQQPPILF</sequence>
<evidence type="ECO:0000256" key="1">
    <source>
        <dbReference type="SAM" id="Phobius"/>
    </source>
</evidence>
<keyword evidence="1" id="KW-0472">Membrane</keyword>
<organism evidence="2 3">
    <name type="scientific">Euplotes crassus</name>
    <dbReference type="NCBI Taxonomy" id="5936"/>
    <lineage>
        <taxon>Eukaryota</taxon>
        <taxon>Sar</taxon>
        <taxon>Alveolata</taxon>
        <taxon>Ciliophora</taxon>
        <taxon>Intramacronucleata</taxon>
        <taxon>Spirotrichea</taxon>
        <taxon>Hypotrichia</taxon>
        <taxon>Euplotida</taxon>
        <taxon>Euplotidae</taxon>
        <taxon>Moneuplotes</taxon>
    </lineage>
</organism>
<protein>
    <submittedName>
        <fullName evidence="2">Uncharacterized protein</fullName>
    </submittedName>
</protein>